<gene>
    <name evidence="2" type="ORF">C2E21_1769</name>
</gene>
<dbReference type="OrthoDB" id="294702at2759"/>
<accession>A0A2P6U0K7</accession>
<sequence>MELPAAPLPGAPLVPPPQLFTLRDGRVLAYSYFGAPLQHEGGDASHPASGSAGGAGAAAAAAAPPRRLPPILYFHGFCSSRLEAGLLHADALHHGLSVVAVDRPGAGQSTLNPEQSVESMAEDARQLLDHLGLERVAVMGASGGSPFACACAALLPERVQALALVCPLMPTAGREEQLLPGHSPTTLRLFHAVREQPWRLWATLHALRFIQKVPHGNLLLRVSGFAEEDQRVTLELPAMAGQMKASVREGLRQGVAGAIRDLQIYYVDPPTIDLSSIRQPTVIWQGGQDATTPPAMARHYAAVIPRAQLHLLDTEAHLSLPYRHNRAILGSLVDALAGGAAGASVAGGEAAGAGAAGSAAGKANL</sequence>
<dbReference type="EMBL" id="LHPG02000003">
    <property type="protein sequence ID" value="PRW59847.1"/>
    <property type="molecule type" value="Genomic_DNA"/>
</dbReference>
<dbReference type="PANTHER" id="PTHR43433">
    <property type="entry name" value="HYDROLASE, ALPHA/BETA FOLD FAMILY PROTEIN"/>
    <property type="match status" value="1"/>
</dbReference>
<proteinExistence type="predicted"/>
<dbReference type="Pfam" id="PF00561">
    <property type="entry name" value="Abhydrolase_1"/>
    <property type="match status" value="1"/>
</dbReference>
<dbReference type="GO" id="GO:0016787">
    <property type="term" value="F:hydrolase activity"/>
    <property type="evidence" value="ECO:0007669"/>
    <property type="project" value="UniProtKB-KW"/>
</dbReference>
<evidence type="ECO:0000313" key="3">
    <source>
        <dbReference type="Proteomes" id="UP000239899"/>
    </source>
</evidence>
<dbReference type="InterPro" id="IPR000073">
    <property type="entry name" value="AB_hydrolase_1"/>
</dbReference>
<dbReference type="AlphaFoldDB" id="A0A2P6U0K7"/>
<dbReference type="InterPro" id="IPR029058">
    <property type="entry name" value="AB_hydrolase_fold"/>
</dbReference>
<reference evidence="2 3" key="1">
    <citation type="journal article" date="2018" name="Plant J.">
        <title>Genome sequences of Chlorella sorokiniana UTEX 1602 and Micractinium conductrix SAG 241.80: implications to maltose excretion by a green alga.</title>
        <authorList>
            <person name="Arriola M.B."/>
            <person name="Velmurugan N."/>
            <person name="Zhang Y."/>
            <person name="Plunkett M.H."/>
            <person name="Hondzo H."/>
            <person name="Barney B.M."/>
        </authorList>
    </citation>
    <scope>NUCLEOTIDE SEQUENCE [LARGE SCALE GENOMIC DNA]</scope>
    <source>
        <strain evidence="3">UTEX 1602</strain>
    </source>
</reference>
<evidence type="ECO:0000313" key="2">
    <source>
        <dbReference type="EMBL" id="PRW59847.1"/>
    </source>
</evidence>
<keyword evidence="3" id="KW-1185">Reference proteome</keyword>
<dbReference type="SUPFAM" id="SSF53474">
    <property type="entry name" value="alpha/beta-Hydrolases"/>
    <property type="match status" value="1"/>
</dbReference>
<dbReference type="Proteomes" id="UP000239899">
    <property type="component" value="Unassembled WGS sequence"/>
</dbReference>
<dbReference type="PANTHER" id="PTHR43433:SF10">
    <property type="entry name" value="AB HYDROLASE-1 DOMAIN-CONTAINING PROTEIN"/>
    <property type="match status" value="1"/>
</dbReference>
<dbReference type="InterPro" id="IPR050471">
    <property type="entry name" value="AB_hydrolase"/>
</dbReference>
<organism evidence="2 3">
    <name type="scientific">Chlorella sorokiniana</name>
    <name type="common">Freshwater green alga</name>
    <dbReference type="NCBI Taxonomy" id="3076"/>
    <lineage>
        <taxon>Eukaryota</taxon>
        <taxon>Viridiplantae</taxon>
        <taxon>Chlorophyta</taxon>
        <taxon>core chlorophytes</taxon>
        <taxon>Trebouxiophyceae</taxon>
        <taxon>Chlorellales</taxon>
        <taxon>Chlorellaceae</taxon>
        <taxon>Chlorella clade</taxon>
        <taxon>Chlorella</taxon>
    </lineage>
</organism>
<comment type="caution">
    <text evidence="2">The sequence shown here is derived from an EMBL/GenBank/DDBJ whole genome shotgun (WGS) entry which is preliminary data.</text>
</comment>
<protein>
    <submittedName>
        <fullName evidence="2">2-hydroxy-6-oxo-6-phenylhexa-2,4-dienoate hydrolase</fullName>
    </submittedName>
</protein>
<evidence type="ECO:0000259" key="1">
    <source>
        <dbReference type="Pfam" id="PF00561"/>
    </source>
</evidence>
<keyword evidence="2" id="KW-0378">Hydrolase</keyword>
<dbReference type="STRING" id="3076.A0A2P6U0K7"/>
<feature type="domain" description="AB hydrolase-1" evidence="1">
    <location>
        <begin position="69"/>
        <end position="320"/>
    </location>
</feature>
<name>A0A2P6U0K7_CHLSO</name>
<dbReference type="Gene3D" id="3.40.50.1820">
    <property type="entry name" value="alpha/beta hydrolase"/>
    <property type="match status" value="1"/>
</dbReference>